<feature type="region of interest" description="Disordered" evidence="1">
    <location>
        <begin position="104"/>
        <end position="124"/>
    </location>
</feature>
<dbReference type="KEGG" id="nbr:O3I_024680"/>
<dbReference type="HOGENOM" id="CLU_2035587_0_0_11"/>
<dbReference type="eggNOG" id="ENOG5031GHX">
    <property type="taxonomic scope" value="Bacteria"/>
</dbReference>
<dbReference type="STRING" id="1133849.O3I_024680"/>
<feature type="compositionally biased region" description="Basic and acidic residues" evidence="1">
    <location>
        <begin position="104"/>
        <end position="115"/>
    </location>
</feature>
<dbReference type="AlphaFoldDB" id="K0F0I2"/>
<proteinExistence type="predicted"/>
<accession>K0F0I2</accession>
<evidence type="ECO:0000313" key="3">
    <source>
        <dbReference type="Proteomes" id="UP000006304"/>
    </source>
</evidence>
<evidence type="ECO:0000313" key="2">
    <source>
        <dbReference type="EMBL" id="AFU02889.1"/>
    </source>
</evidence>
<name>K0F0I2_NOCB7</name>
<protein>
    <submittedName>
        <fullName evidence="2">Uncharacterized protein</fullName>
    </submittedName>
</protein>
<evidence type="ECO:0000256" key="1">
    <source>
        <dbReference type="SAM" id="MobiDB-lite"/>
    </source>
</evidence>
<reference evidence="2 3" key="1">
    <citation type="journal article" date="2012" name="J. Bacteriol.">
        <title>Complete genome sequence of Nocardia brasiliensis HUJEG-1.</title>
        <authorList>
            <person name="Vera-Cabrera L."/>
            <person name="Ortiz-Lopez R."/>
            <person name="Elizondo-Gonzalez R."/>
            <person name="Perez-Maya A.A."/>
            <person name="Ocampo-Candiani J."/>
        </authorList>
    </citation>
    <scope>NUCLEOTIDE SEQUENCE [LARGE SCALE GENOMIC DNA]</scope>
    <source>
        <strain evidence="3">ATCC 700358</strain>
    </source>
</reference>
<organism evidence="2 3">
    <name type="scientific">Nocardia brasiliensis (strain ATCC 700358 / HUJEG-1)</name>
    <dbReference type="NCBI Taxonomy" id="1133849"/>
    <lineage>
        <taxon>Bacteria</taxon>
        <taxon>Bacillati</taxon>
        <taxon>Actinomycetota</taxon>
        <taxon>Actinomycetes</taxon>
        <taxon>Mycobacteriales</taxon>
        <taxon>Nocardiaceae</taxon>
        <taxon>Nocardia</taxon>
    </lineage>
</organism>
<dbReference type="Proteomes" id="UP000006304">
    <property type="component" value="Chromosome"/>
</dbReference>
<sequence>MGSIDEGLCSPVTAAATPQQIYHGKLYQLQHHGTPEQVAEFSADGPPRPETADGVTGWIFYYEANTPTMDQVAALLAEMETLGWITGTVRETLAELSPQEATAELKARMVERNPDDQQSPAEAG</sequence>
<keyword evidence="3" id="KW-1185">Reference proteome</keyword>
<dbReference type="EMBL" id="CP003876">
    <property type="protein sequence ID" value="AFU02889.1"/>
    <property type="molecule type" value="Genomic_DNA"/>
</dbReference>
<gene>
    <name evidence="2" type="ORF">O3I_024680</name>
</gene>